<dbReference type="EMBL" id="JAWQEG010002177">
    <property type="protein sequence ID" value="KAK3873830.1"/>
    <property type="molecule type" value="Genomic_DNA"/>
</dbReference>
<accession>A0AAE1FI27</accession>
<sequence>MRRKGEEFEMEREGKERGRNGDDGRKRKSRDEEERRELEIGTREGKEPREWRRELEIGTRREREGNSRAEWERPGESEGEAGRRETSCFLGLVYKMFCPGGEEGRKEGQTEGRTEGQTDI</sequence>
<evidence type="ECO:0000313" key="3">
    <source>
        <dbReference type="Proteomes" id="UP001286313"/>
    </source>
</evidence>
<feature type="compositionally biased region" description="Basic and acidic residues" evidence="1">
    <location>
        <begin position="102"/>
        <end position="120"/>
    </location>
</feature>
<reference evidence="2" key="1">
    <citation type="submission" date="2023-10" db="EMBL/GenBank/DDBJ databases">
        <title>Genome assemblies of two species of porcelain crab, Petrolisthes cinctipes and Petrolisthes manimaculis (Anomura: Porcellanidae).</title>
        <authorList>
            <person name="Angst P."/>
        </authorList>
    </citation>
    <scope>NUCLEOTIDE SEQUENCE</scope>
    <source>
        <strain evidence="2">PB745_01</strain>
        <tissue evidence="2">Gill</tissue>
    </source>
</reference>
<evidence type="ECO:0000256" key="1">
    <source>
        <dbReference type="SAM" id="MobiDB-lite"/>
    </source>
</evidence>
<feature type="region of interest" description="Disordered" evidence="1">
    <location>
        <begin position="98"/>
        <end position="120"/>
    </location>
</feature>
<protein>
    <submittedName>
        <fullName evidence="2">Uncharacterized protein</fullName>
    </submittedName>
</protein>
<feature type="region of interest" description="Disordered" evidence="1">
    <location>
        <begin position="1"/>
        <end position="84"/>
    </location>
</feature>
<keyword evidence="3" id="KW-1185">Reference proteome</keyword>
<dbReference type="Proteomes" id="UP001286313">
    <property type="component" value="Unassembled WGS sequence"/>
</dbReference>
<evidence type="ECO:0000313" key="2">
    <source>
        <dbReference type="EMBL" id="KAK3873830.1"/>
    </source>
</evidence>
<comment type="caution">
    <text evidence="2">The sequence shown here is derived from an EMBL/GenBank/DDBJ whole genome shotgun (WGS) entry which is preliminary data.</text>
</comment>
<organism evidence="2 3">
    <name type="scientific">Petrolisthes cinctipes</name>
    <name type="common">Flat porcelain crab</name>
    <dbReference type="NCBI Taxonomy" id="88211"/>
    <lineage>
        <taxon>Eukaryota</taxon>
        <taxon>Metazoa</taxon>
        <taxon>Ecdysozoa</taxon>
        <taxon>Arthropoda</taxon>
        <taxon>Crustacea</taxon>
        <taxon>Multicrustacea</taxon>
        <taxon>Malacostraca</taxon>
        <taxon>Eumalacostraca</taxon>
        <taxon>Eucarida</taxon>
        <taxon>Decapoda</taxon>
        <taxon>Pleocyemata</taxon>
        <taxon>Anomura</taxon>
        <taxon>Galatheoidea</taxon>
        <taxon>Porcellanidae</taxon>
        <taxon>Petrolisthes</taxon>
    </lineage>
</organism>
<proteinExistence type="predicted"/>
<name>A0AAE1FI27_PETCI</name>
<dbReference type="AlphaFoldDB" id="A0AAE1FI27"/>
<gene>
    <name evidence="2" type="ORF">Pcinc_021183</name>
</gene>